<dbReference type="PROSITE" id="PS50088">
    <property type="entry name" value="ANK_REPEAT"/>
    <property type="match status" value="2"/>
</dbReference>
<dbReference type="Pfam" id="PF17111">
    <property type="entry name" value="PigL_N"/>
    <property type="match status" value="1"/>
</dbReference>
<dbReference type="Gene3D" id="1.25.40.20">
    <property type="entry name" value="Ankyrin repeat-containing domain"/>
    <property type="match status" value="2"/>
</dbReference>
<name>A0A3M7HCL9_HORWE</name>
<feature type="repeat" description="ANK" evidence="3">
    <location>
        <begin position="391"/>
        <end position="423"/>
    </location>
</feature>
<evidence type="ECO:0000313" key="6">
    <source>
        <dbReference type="EMBL" id="RMZ11044.1"/>
    </source>
</evidence>
<feature type="domain" description="Azaphilone pigments biosynthesis cluster protein L N-terminal" evidence="5">
    <location>
        <begin position="1"/>
        <end position="191"/>
    </location>
</feature>
<dbReference type="VEuPathDB" id="FungiDB:BTJ68_05069"/>
<evidence type="ECO:0000256" key="1">
    <source>
        <dbReference type="ARBA" id="ARBA00022737"/>
    </source>
</evidence>
<evidence type="ECO:0000259" key="5">
    <source>
        <dbReference type="Pfam" id="PF17111"/>
    </source>
</evidence>
<feature type="repeat" description="ANK" evidence="3">
    <location>
        <begin position="358"/>
        <end position="390"/>
    </location>
</feature>
<sequence length="705" mass="77514">MDPLSITASCLAILGASTATGKALRKLIDLRKAPEELQQLFNEREASRALLVVIQSTLHKIQGTAVYTENREALEQLLIRFQNEIVRLEALLEYQLTQPEANSNGLPQVRKLQWMRADPKIRDIQQRIRDARSGLKSAFNALNLQQSVDAHQTALQIQTVVFQSQEDSQNRHAELIEEFTSQSTETRRANERLQHSIADVSAAGRELAQIDTRRHEELLSLLRDLQLSQHGGPPQVNAYDAAPLGDSIGKQANNRRIPDATAPSTWAVTCGSSTVKNLLEELGADSGGQARDGYTVSRILVEKDIYTQESLPQDPTDLFEELGFTELHIAVALPLYSGSLSAELLAANFVSVNSTDTAGWTPLHWAAFRGDIASVKLLLEWRAKVDAVDKMGITPLIVASRFGSCECVQILIEEGADVRVMDAHEQTVLFRLSNECAGFVGHFIRSGVQLEQKNVYGATALVDSVTGKESPAVTAALCGMGADIDSRNEFGQNAIIIAVFKNNAGGLETLLQHLQERSELTSTCDSEDIIQISTSNADDTALYDANQGEASHSMPLPRPSRLCHWSPDKRRMNVLHFAAVFGGTQVMKILAGADLSGLDPLQQDQDGDTPDDCFYRYRDFNFAAVRAPLEEGEAAWRTLMDSARRQNGLLIDCQDDESLNDSCNSKKIDKDQVVHWNAGGDGTSLDESGDESQDEETFEDAVQEL</sequence>
<dbReference type="PRINTS" id="PR01415">
    <property type="entry name" value="ANKYRIN"/>
</dbReference>
<dbReference type="InterPro" id="IPR002110">
    <property type="entry name" value="Ankyrin_rpt"/>
</dbReference>
<keyword evidence="1" id="KW-0677">Repeat</keyword>
<dbReference type="InterPro" id="IPR031348">
    <property type="entry name" value="PigL_N"/>
</dbReference>
<dbReference type="SMART" id="SM00248">
    <property type="entry name" value="ANK"/>
    <property type="match status" value="5"/>
</dbReference>
<evidence type="ECO:0000313" key="7">
    <source>
        <dbReference type="Proteomes" id="UP000281468"/>
    </source>
</evidence>
<dbReference type="AlphaFoldDB" id="A0A3M7HCL9"/>
<organism evidence="6 7">
    <name type="scientific">Hortaea werneckii</name>
    <name type="common">Black yeast</name>
    <name type="synonym">Cladosporium werneckii</name>
    <dbReference type="NCBI Taxonomy" id="91943"/>
    <lineage>
        <taxon>Eukaryota</taxon>
        <taxon>Fungi</taxon>
        <taxon>Dikarya</taxon>
        <taxon>Ascomycota</taxon>
        <taxon>Pezizomycotina</taxon>
        <taxon>Dothideomycetes</taxon>
        <taxon>Dothideomycetidae</taxon>
        <taxon>Mycosphaerellales</taxon>
        <taxon>Teratosphaeriaceae</taxon>
        <taxon>Hortaea</taxon>
    </lineage>
</organism>
<dbReference type="SUPFAM" id="SSF48403">
    <property type="entry name" value="Ankyrin repeat"/>
    <property type="match status" value="1"/>
</dbReference>
<evidence type="ECO:0000256" key="4">
    <source>
        <dbReference type="SAM" id="MobiDB-lite"/>
    </source>
</evidence>
<dbReference type="PANTHER" id="PTHR24198:SF165">
    <property type="entry name" value="ANKYRIN REPEAT-CONTAINING PROTEIN-RELATED"/>
    <property type="match status" value="1"/>
</dbReference>
<evidence type="ECO:0000256" key="3">
    <source>
        <dbReference type="PROSITE-ProRule" id="PRU00023"/>
    </source>
</evidence>
<dbReference type="EMBL" id="QWIQ01000063">
    <property type="protein sequence ID" value="RMZ11044.1"/>
    <property type="molecule type" value="Genomic_DNA"/>
</dbReference>
<feature type="compositionally biased region" description="Acidic residues" evidence="4">
    <location>
        <begin position="687"/>
        <end position="705"/>
    </location>
</feature>
<accession>A0A3M7HCL9</accession>
<dbReference type="PANTHER" id="PTHR24198">
    <property type="entry name" value="ANKYRIN REPEAT AND PROTEIN KINASE DOMAIN-CONTAINING PROTEIN"/>
    <property type="match status" value="1"/>
</dbReference>
<feature type="region of interest" description="Disordered" evidence="4">
    <location>
        <begin position="674"/>
        <end position="705"/>
    </location>
</feature>
<proteinExistence type="predicted"/>
<gene>
    <name evidence="6" type="ORF">D0862_03055</name>
</gene>
<dbReference type="Proteomes" id="UP000281468">
    <property type="component" value="Unassembled WGS sequence"/>
</dbReference>
<reference evidence="6 7" key="1">
    <citation type="journal article" date="2018" name="BMC Genomics">
        <title>Genomic evidence for intraspecific hybridization in a clonal and extremely halotolerant yeast.</title>
        <authorList>
            <person name="Gostincar C."/>
            <person name="Stajich J.E."/>
            <person name="Zupancic J."/>
            <person name="Zalar P."/>
            <person name="Gunde-Cimerman N."/>
        </authorList>
    </citation>
    <scope>NUCLEOTIDE SEQUENCE [LARGE SCALE GENOMIC DNA]</scope>
    <source>
        <strain evidence="6 7">EXF-171</strain>
    </source>
</reference>
<protein>
    <recommendedName>
        <fullName evidence="5">Azaphilone pigments biosynthesis cluster protein L N-terminal domain-containing protein</fullName>
    </recommendedName>
</protein>
<keyword evidence="2 3" id="KW-0040">ANK repeat</keyword>
<comment type="caution">
    <text evidence="6">The sequence shown here is derived from an EMBL/GenBank/DDBJ whole genome shotgun (WGS) entry which is preliminary data.</text>
</comment>
<dbReference type="Pfam" id="PF12796">
    <property type="entry name" value="Ank_2"/>
    <property type="match status" value="1"/>
</dbReference>
<evidence type="ECO:0000256" key="2">
    <source>
        <dbReference type="ARBA" id="ARBA00023043"/>
    </source>
</evidence>
<dbReference type="PROSITE" id="PS50297">
    <property type="entry name" value="ANK_REP_REGION"/>
    <property type="match status" value="2"/>
</dbReference>
<dbReference type="GO" id="GO:0005737">
    <property type="term" value="C:cytoplasm"/>
    <property type="evidence" value="ECO:0007669"/>
    <property type="project" value="TreeGrafter"/>
</dbReference>
<dbReference type="InterPro" id="IPR036770">
    <property type="entry name" value="Ankyrin_rpt-contain_sf"/>
</dbReference>